<reference evidence="2" key="1">
    <citation type="journal article" date="2005" name="Nature">
        <title>Sequencing of Aspergillus nidulans and comparative analysis with A. fumigatus and A. oryzae.</title>
        <authorList>
            <person name="Galagan J.E."/>
            <person name="Calvo S.E."/>
            <person name="Cuomo C."/>
            <person name="Ma L.J."/>
            <person name="Wortman J.R."/>
            <person name="Batzoglou S."/>
            <person name="Lee S.I."/>
            <person name="Basturkmen M."/>
            <person name="Spevak C.C."/>
            <person name="Clutterbuck J."/>
            <person name="Kapitonov V."/>
            <person name="Jurka J."/>
            <person name="Scazzocchio C."/>
            <person name="Farman M."/>
            <person name="Butler J."/>
            <person name="Purcell S."/>
            <person name="Harris S."/>
            <person name="Braus G.H."/>
            <person name="Draht O."/>
            <person name="Busch S."/>
            <person name="D'Enfert C."/>
            <person name="Bouchier C."/>
            <person name="Goldman G.H."/>
            <person name="Bell-Pedersen D."/>
            <person name="Griffiths-Jones S."/>
            <person name="Doonan J.H."/>
            <person name="Yu J."/>
            <person name="Vienken K."/>
            <person name="Pain A."/>
            <person name="Freitag M."/>
            <person name="Selker E.U."/>
            <person name="Archer D.B."/>
            <person name="Penalva M.A."/>
            <person name="Oakley B.R."/>
            <person name="Momany M."/>
            <person name="Tanaka T."/>
            <person name="Kumagai T."/>
            <person name="Asai K."/>
            <person name="Machida M."/>
            <person name="Nierman W.C."/>
            <person name="Denning D.W."/>
            <person name="Caddick M."/>
            <person name="Hynes M."/>
            <person name="Paoletti M."/>
            <person name="Fischer R."/>
            <person name="Miller B."/>
            <person name="Dyer P."/>
            <person name="Sachs M.S."/>
            <person name="Osmani S.A."/>
            <person name="Birren B.W."/>
        </authorList>
    </citation>
    <scope>NUCLEOTIDE SEQUENCE [LARGE SCALE GENOMIC DNA]</scope>
    <source>
        <strain evidence="2">FGSC A4 / ATCC 38163 / CBS 112.46 / NRRL 194 / M139</strain>
    </source>
</reference>
<evidence type="ECO:0000313" key="2">
    <source>
        <dbReference type="Proteomes" id="UP000000560"/>
    </source>
</evidence>
<dbReference type="HOGENOM" id="CLU_2333600_0_0_1"/>
<keyword evidence="2" id="KW-1185">Reference proteome</keyword>
<organism evidence="1 2">
    <name type="scientific">Emericella nidulans (strain FGSC A4 / ATCC 38163 / CBS 112.46 / NRRL 194 / M139)</name>
    <name type="common">Aspergillus nidulans</name>
    <dbReference type="NCBI Taxonomy" id="227321"/>
    <lineage>
        <taxon>Eukaryota</taxon>
        <taxon>Fungi</taxon>
        <taxon>Dikarya</taxon>
        <taxon>Ascomycota</taxon>
        <taxon>Pezizomycotina</taxon>
        <taxon>Eurotiomycetes</taxon>
        <taxon>Eurotiomycetidae</taxon>
        <taxon>Eurotiales</taxon>
        <taxon>Aspergillaceae</taxon>
        <taxon>Aspergillus</taxon>
        <taxon>Aspergillus subgen. Nidulantes</taxon>
    </lineage>
</organism>
<dbReference type="KEGG" id="ani:ANIA_11402"/>
<accession>C8V4R0</accession>
<gene>
    <name evidence="1" type="ORF">ANIA_11402</name>
</gene>
<protein>
    <submittedName>
        <fullName evidence="1">Uncharacterized protein</fullName>
    </submittedName>
</protein>
<sequence>MSFALAPRNVKTQKQFLSSTKKAMSVQVTNQPFGKCSNHQQEKNLSFLRPVPINRQRSYDRHGGRPANWQLLSKVICFTRFQLLFDRPHPSQALPQSA</sequence>
<dbReference type="Proteomes" id="UP000000560">
    <property type="component" value="Chromosome II"/>
</dbReference>
<evidence type="ECO:0000313" key="1">
    <source>
        <dbReference type="EMBL" id="CBF75916.1"/>
    </source>
</evidence>
<dbReference type="GeneID" id="74896995"/>
<dbReference type="AlphaFoldDB" id="C8V4R0"/>
<reference evidence="2" key="2">
    <citation type="journal article" date="2009" name="Fungal Genet. Biol.">
        <title>The 2008 update of the Aspergillus nidulans genome annotation: a community effort.</title>
        <authorList>
            <person name="Wortman J.R."/>
            <person name="Gilsenan J.M."/>
            <person name="Joardar V."/>
            <person name="Deegan J."/>
            <person name="Clutterbuck J."/>
            <person name="Andersen M.R."/>
            <person name="Archer D."/>
            <person name="Bencina M."/>
            <person name="Braus G."/>
            <person name="Coutinho P."/>
            <person name="von Dohren H."/>
            <person name="Doonan J."/>
            <person name="Driessen A.J."/>
            <person name="Durek P."/>
            <person name="Espeso E."/>
            <person name="Fekete E."/>
            <person name="Flipphi M."/>
            <person name="Estrada C.G."/>
            <person name="Geysens S."/>
            <person name="Goldman G."/>
            <person name="de Groot P.W."/>
            <person name="Hansen K."/>
            <person name="Harris S.D."/>
            <person name="Heinekamp T."/>
            <person name="Helmstaedt K."/>
            <person name="Henrissat B."/>
            <person name="Hofmann G."/>
            <person name="Homan T."/>
            <person name="Horio T."/>
            <person name="Horiuchi H."/>
            <person name="James S."/>
            <person name="Jones M."/>
            <person name="Karaffa L."/>
            <person name="Karanyi Z."/>
            <person name="Kato M."/>
            <person name="Keller N."/>
            <person name="Kelly D.E."/>
            <person name="Kiel J.A."/>
            <person name="Kim J.M."/>
            <person name="van der Klei I.J."/>
            <person name="Klis F.M."/>
            <person name="Kovalchuk A."/>
            <person name="Krasevec N."/>
            <person name="Kubicek C.P."/>
            <person name="Liu B."/>
            <person name="Maccabe A."/>
            <person name="Meyer V."/>
            <person name="Mirabito P."/>
            <person name="Miskei M."/>
            <person name="Mos M."/>
            <person name="Mullins J."/>
            <person name="Nelson D.R."/>
            <person name="Nielsen J."/>
            <person name="Oakley B.R."/>
            <person name="Osmani S.A."/>
            <person name="Pakula T."/>
            <person name="Paszewski A."/>
            <person name="Paulsen I."/>
            <person name="Pilsyk S."/>
            <person name="Pocsi I."/>
            <person name="Punt P.J."/>
            <person name="Ram A.F."/>
            <person name="Ren Q."/>
            <person name="Robellet X."/>
            <person name="Robson G."/>
            <person name="Seiboth B."/>
            <person name="van Solingen P."/>
            <person name="Specht T."/>
            <person name="Sun J."/>
            <person name="Taheri-Talesh N."/>
            <person name="Takeshita N."/>
            <person name="Ussery D."/>
            <person name="vanKuyk P.A."/>
            <person name="Visser H."/>
            <person name="van de Vondervoort P.J."/>
            <person name="de Vries R.P."/>
            <person name="Walton J."/>
            <person name="Xiang X."/>
            <person name="Xiong Y."/>
            <person name="Zeng A.P."/>
            <person name="Brandt B.W."/>
            <person name="Cornell M.J."/>
            <person name="van den Hondel C.A."/>
            <person name="Visser J."/>
            <person name="Oliver S.G."/>
            <person name="Turner G."/>
        </authorList>
    </citation>
    <scope>GENOME REANNOTATION</scope>
    <source>
        <strain evidence="2">FGSC A4 / ATCC 38163 / CBS 112.46 / NRRL 194 / M139</strain>
    </source>
</reference>
<dbReference type="EMBL" id="BN001302">
    <property type="protein sequence ID" value="CBF75916.1"/>
    <property type="molecule type" value="Genomic_DNA"/>
</dbReference>
<name>C8V4R0_EMENI</name>
<dbReference type="RefSeq" id="XP_050467534.1">
    <property type="nucleotide sequence ID" value="XM_050611511.1"/>
</dbReference>
<proteinExistence type="predicted"/>
<dbReference type="InParanoid" id="C8V4R0"/>